<dbReference type="Pfam" id="PF13577">
    <property type="entry name" value="SnoaL_4"/>
    <property type="match status" value="1"/>
</dbReference>
<dbReference type="InterPro" id="IPR032710">
    <property type="entry name" value="NTF2-like_dom_sf"/>
</dbReference>
<sequence>MSTLTVSAAYVTGSPAASRHPKTIEVCMSKKKQQKKQKEKEKKEEKKQDRLNGHRAHRAPTLPLQAWAHREGKIDMRPLEEADFGPEALAARARIADAFYRFGIAHDEARIDVVVSCFTEDTVFEVAQGRAEPFTRFRGRAELFDRLTRIVAEQGDQRRHVISNVLVDELDLAAGTASALAFSAVTVAADGLSLGASVIYTARLRRERDGCWRFSYFFIGMDSYAGTRPAAGEK</sequence>
<organism evidence="3 4">
    <name type="scientific">Streptomyces aurantiacus</name>
    <dbReference type="NCBI Taxonomy" id="47760"/>
    <lineage>
        <taxon>Bacteria</taxon>
        <taxon>Bacillati</taxon>
        <taxon>Actinomycetota</taxon>
        <taxon>Actinomycetes</taxon>
        <taxon>Kitasatosporales</taxon>
        <taxon>Streptomycetaceae</taxon>
        <taxon>Streptomyces</taxon>
        <taxon>Streptomyces aurantiacus group</taxon>
    </lineage>
</organism>
<evidence type="ECO:0000313" key="4">
    <source>
        <dbReference type="Proteomes" id="UP000516444"/>
    </source>
</evidence>
<dbReference type="AlphaFoldDB" id="A0A7G1P646"/>
<dbReference type="EMBL" id="AP023440">
    <property type="protein sequence ID" value="BCL30512.1"/>
    <property type="molecule type" value="Genomic_DNA"/>
</dbReference>
<evidence type="ECO:0000259" key="2">
    <source>
        <dbReference type="Pfam" id="PF13577"/>
    </source>
</evidence>
<proteinExistence type="predicted"/>
<reference evidence="3 4" key="1">
    <citation type="journal article" date="2014" name="Int. J. Syst. Evol. Microbiol.">
        <title>Complete genome sequence of Corynebacterium casei LMG S-19264T (=DSM 44701T), isolated from a smear-ripened cheese.</title>
        <authorList>
            <consortium name="US DOE Joint Genome Institute (JGI-PGF)"/>
            <person name="Walter F."/>
            <person name="Albersmeier A."/>
            <person name="Kalinowski J."/>
            <person name="Ruckert C."/>
        </authorList>
    </citation>
    <scope>NUCLEOTIDE SEQUENCE [LARGE SCALE GENOMIC DNA]</scope>
    <source>
        <strain evidence="3 4">JCM 4677</strain>
    </source>
</reference>
<feature type="compositionally biased region" description="Basic and acidic residues" evidence="1">
    <location>
        <begin position="36"/>
        <end position="52"/>
    </location>
</feature>
<name>A0A7G1P646_9ACTN</name>
<dbReference type="Gene3D" id="3.10.450.50">
    <property type="match status" value="1"/>
</dbReference>
<keyword evidence="4" id="KW-1185">Reference proteome</keyword>
<dbReference type="InterPro" id="IPR037401">
    <property type="entry name" value="SnoaL-like"/>
</dbReference>
<dbReference type="KEGG" id="sgm:GCM10017557_53710"/>
<protein>
    <recommendedName>
        <fullName evidence="2">SnoaL-like domain-containing protein</fullName>
    </recommendedName>
</protein>
<dbReference type="SUPFAM" id="SSF54427">
    <property type="entry name" value="NTF2-like"/>
    <property type="match status" value="1"/>
</dbReference>
<gene>
    <name evidence="3" type="ORF">GCM10017557_53710</name>
</gene>
<dbReference type="Proteomes" id="UP000516444">
    <property type="component" value="Chromosome"/>
</dbReference>
<feature type="domain" description="SnoaL-like" evidence="2">
    <location>
        <begin position="88"/>
        <end position="216"/>
    </location>
</feature>
<accession>A0A7G1P646</accession>
<evidence type="ECO:0000313" key="3">
    <source>
        <dbReference type="EMBL" id="BCL30512.1"/>
    </source>
</evidence>
<feature type="region of interest" description="Disordered" evidence="1">
    <location>
        <begin position="1"/>
        <end position="58"/>
    </location>
</feature>
<evidence type="ECO:0000256" key="1">
    <source>
        <dbReference type="SAM" id="MobiDB-lite"/>
    </source>
</evidence>